<dbReference type="PROSITE" id="PS50041">
    <property type="entry name" value="C_TYPE_LECTIN_2"/>
    <property type="match status" value="1"/>
</dbReference>
<dbReference type="FunFam" id="2.20.100.10:FF:000007">
    <property type="entry name" value="Thrombospondin 1"/>
    <property type="match status" value="9"/>
</dbReference>
<sequence length="690" mass="72726">MAKNFCFLNTSILFCLQLVDGGWSDWGSWSVCSVTCGVGTETRDRTCTNPAPENGGADCDGPAQETQACDTGVSCPVDGGWSDWGPWSTCSVTCGVGTETRDRTCTNPAPENGGADCDGPAQETQECDTGVSCPVNGGWSDWGPWSGCNVTCGVGTETRDRTCTNPAPANGGADCDGPAQETQACDTGLSCPVDGGWSDWGPWSVCSVTCGVGTETRDRTCTNPAPANGGADCDGPAQETQACDTGLSCPVDGGWSDWGPWSNCSLTCGVGTETRDRTCTNPAPANGGADCDGPAQETQTCDTGVSCPVDGGWSDWGPWSGCSVTCGVGTETRDRTCTNPAPENGGADCDGPAQETQACDTGVSCPVDGGWSDWGPWSGCNVTCGVGTETRDRTCTNPAPENGGADCDGPAQETQACDTGISCPVDGGWSKWGPWSNCSVTCGVGTETRDRTCTNPAPANGGADCDGPAQETQECDTGVSCPVDGGWSNWGPWSGCSVTCGVGTETRDRTCTNPAPANGGADCDGPARETRKCNTGVTCIDCSDLYPGLRPAMTFGRYQNQCFWSSTRSNRRLNYMAARQVCRSHGGTLAMIKNADVQTFLTEHLKRVNGRRAQRSYWMGLDDLTIERSFVWNDGTLLGSYRKFRSRNAPHKDCVALWRTSRLSRWIPSKCRKRLPYICQMGEQQVSKYT</sequence>
<dbReference type="InterPro" id="IPR016187">
    <property type="entry name" value="CTDL_fold"/>
</dbReference>
<protein>
    <submittedName>
        <fullName evidence="9">Coadhesin-like</fullName>
    </submittedName>
</protein>
<dbReference type="RefSeq" id="XP_019627143.1">
    <property type="nucleotide sequence ID" value="XM_019771584.1"/>
</dbReference>
<dbReference type="GeneID" id="109472012"/>
<dbReference type="Gene3D" id="3.10.100.10">
    <property type="entry name" value="Mannose-Binding Protein A, subunit A"/>
    <property type="match status" value="1"/>
</dbReference>
<name>A0A6P4YS20_BRABE</name>
<organism evidence="8 9">
    <name type="scientific">Branchiostoma belcheri</name>
    <name type="common">Amphioxus</name>
    <dbReference type="NCBI Taxonomy" id="7741"/>
    <lineage>
        <taxon>Eukaryota</taxon>
        <taxon>Metazoa</taxon>
        <taxon>Chordata</taxon>
        <taxon>Cephalochordata</taxon>
        <taxon>Leptocardii</taxon>
        <taxon>Amphioxiformes</taxon>
        <taxon>Branchiostomatidae</taxon>
        <taxon>Branchiostoma</taxon>
    </lineage>
</organism>
<evidence type="ECO:0000313" key="9">
    <source>
        <dbReference type="RefSeq" id="XP_019627143.1"/>
    </source>
</evidence>
<feature type="domain" description="C-type lectin" evidence="7">
    <location>
        <begin position="558"/>
        <end position="680"/>
    </location>
</feature>
<evidence type="ECO:0000256" key="6">
    <source>
        <dbReference type="SAM" id="SignalP"/>
    </source>
</evidence>
<feature type="chain" id="PRO_5028384912" evidence="6">
    <location>
        <begin position="22"/>
        <end position="690"/>
    </location>
</feature>
<evidence type="ECO:0000256" key="1">
    <source>
        <dbReference type="ARBA" id="ARBA00004613"/>
    </source>
</evidence>
<dbReference type="AlphaFoldDB" id="A0A6P4YS20"/>
<dbReference type="SUPFAM" id="SSF56436">
    <property type="entry name" value="C-type lectin-like"/>
    <property type="match status" value="1"/>
</dbReference>
<keyword evidence="8" id="KW-1185">Reference proteome</keyword>
<dbReference type="Proteomes" id="UP000515135">
    <property type="component" value="Unplaced"/>
</dbReference>
<keyword evidence="5" id="KW-1015">Disulfide bond</keyword>
<dbReference type="InterPro" id="IPR000884">
    <property type="entry name" value="TSP1_rpt"/>
</dbReference>
<reference evidence="9" key="1">
    <citation type="submission" date="2025-08" db="UniProtKB">
        <authorList>
            <consortium name="RefSeq"/>
        </authorList>
    </citation>
    <scope>IDENTIFICATION</scope>
    <source>
        <tissue evidence="9">Gonad</tissue>
    </source>
</reference>
<evidence type="ECO:0000256" key="2">
    <source>
        <dbReference type="ARBA" id="ARBA00022525"/>
    </source>
</evidence>
<feature type="signal peptide" evidence="6">
    <location>
        <begin position="1"/>
        <end position="21"/>
    </location>
</feature>
<evidence type="ECO:0000313" key="8">
    <source>
        <dbReference type="Proteomes" id="UP000515135"/>
    </source>
</evidence>
<evidence type="ECO:0000256" key="4">
    <source>
        <dbReference type="ARBA" id="ARBA00022737"/>
    </source>
</evidence>
<dbReference type="PANTHER" id="PTHR22906:SF43">
    <property type="entry name" value="PROPERDIN"/>
    <property type="match status" value="1"/>
</dbReference>
<dbReference type="PROSITE" id="PS50092">
    <property type="entry name" value="TSP1"/>
    <property type="match status" value="9"/>
</dbReference>
<dbReference type="InterPro" id="IPR016186">
    <property type="entry name" value="C-type_lectin-like/link_sf"/>
</dbReference>
<evidence type="ECO:0000256" key="3">
    <source>
        <dbReference type="ARBA" id="ARBA00022729"/>
    </source>
</evidence>
<dbReference type="SUPFAM" id="SSF82895">
    <property type="entry name" value="TSP-1 type 1 repeat"/>
    <property type="match status" value="9"/>
</dbReference>
<dbReference type="InterPro" id="IPR001304">
    <property type="entry name" value="C-type_lectin-like"/>
</dbReference>
<dbReference type="CDD" id="cd00037">
    <property type="entry name" value="CLECT"/>
    <property type="match status" value="1"/>
</dbReference>
<dbReference type="SMART" id="SM00209">
    <property type="entry name" value="TSP1"/>
    <property type="match status" value="9"/>
</dbReference>
<dbReference type="InterPro" id="IPR036383">
    <property type="entry name" value="TSP1_rpt_sf"/>
</dbReference>
<keyword evidence="3 6" id="KW-0732">Signal</keyword>
<evidence type="ECO:0000259" key="7">
    <source>
        <dbReference type="PROSITE" id="PS50041"/>
    </source>
</evidence>
<gene>
    <name evidence="9" type="primary">LOC109472012</name>
</gene>
<dbReference type="Pfam" id="PF00059">
    <property type="entry name" value="Lectin_C"/>
    <property type="match status" value="1"/>
</dbReference>
<dbReference type="Pfam" id="PF00090">
    <property type="entry name" value="TSP_1"/>
    <property type="match status" value="9"/>
</dbReference>
<keyword evidence="4" id="KW-0677">Repeat</keyword>
<dbReference type="Gene3D" id="2.20.100.10">
    <property type="entry name" value="Thrombospondin type-1 (TSP1) repeat"/>
    <property type="match status" value="9"/>
</dbReference>
<dbReference type="SMART" id="SM00034">
    <property type="entry name" value="CLECT"/>
    <property type="match status" value="1"/>
</dbReference>
<evidence type="ECO:0000256" key="5">
    <source>
        <dbReference type="ARBA" id="ARBA00023157"/>
    </source>
</evidence>
<accession>A0A6P4YS20</accession>
<dbReference type="PANTHER" id="PTHR22906">
    <property type="entry name" value="PROPERDIN"/>
    <property type="match status" value="1"/>
</dbReference>
<keyword evidence="2" id="KW-0964">Secreted</keyword>
<dbReference type="KEGG" id="bbel:109472012"/>
<dbReference type="OrthoDB" id="446173at2759"/>
<comment type="subcellular location">
    <subcellularLocation>
        <location evidence="1">Secreted</location>
    </subcellularLocation>
</comment>
<dbReference type="PRINTS" id="PR01705">
    <property type="entry name" value="TSP1REPEAT"/>
</dbReference>
<dbReference type="InterPro" id="IPR052065">
    <property type="entry name" value="Compl_asym_regulator"/>
</dbReference>
<proteinExistence type="predicted"/>